<dbReference type="RefSeq" id="WP_169344380.1">
    <property type="nucleotide sequence ID" value="NZ_JABBJJ010000031.1"/>
</dbReference>
<evidence type="ECO:0000313" key="3">
    <source>
        <dbReference type="Proteomes" id="UP000518300"/>
    </source>
</evidence>
<dbReference type="Proteomes" id="UP000518300">
    <property type="component" value="Unassembled WGS sequence"/>
</dbReference>
<feature type="signal peptide" evidence="1">
    <location>
        <begin position="1"/>
        <end position="22"/>
    </location>
</feature>
<keyword evidence="1" id="KW-0732">Signal</keyword>
<reference evidence="2 3" key="1">
    <citation type="submission" date="2020-04" db="EMBL/GenBank/DDBJ databases">
        <title>Draft genome of Pyxidicoccus fallax type strain.</title>
        <authorList>
            <person name="Whitworth D.E."/>
        </authorList>
    </citation>
    <scope>NUCLEOTIDE SEQUENCE [LARGE SCALE GENOMIC DNA]</scope>
    <source>
        <strain evidence="2 3">DSM 14698</strain>
    </source>
</reference>
<feature type="chain" id="PRO_5032747008" description="DUF4412 domain-containing protein" evidence="1">
    <location>
        <begin position="23"/>
        <end position="295"/>
    </location>
</feature>
<keyword evidence="3" id="KW-1185">Reference proteome</keyword>
<dbReference type="EMBL" id="JABBJJ010000031">
    <property type="protein sequence ID" value="NMO15086.1"/>
    <property type="molecule type" value="Genomic_DNA"/>
</dbReference>
<accession>A0A848L951</accession>
<evidence type="ECO:0000256" key="1">
    <source>
        <dbReference type="SAM" id="SignalP"/>
    </source>
</evidence>
<protein>
    <recommendedName>
        <fullName evidence="4">DUF4412 domain-containing protein</fullName>
    </recommendedName>
</protein>
<proteinExistence type="predicted"/>
<sequence>MYRFVAFIISAALFFAPSVVEAEQEGTPKERTFQFEKRYAAAGDVDTVRLRMDMKLDFLLNGPGAEPEEMKASDTTITHYVMTVLAARKGRLDRVKLAFGEKYEDTVEEGKPERKVSPLSGKTYLAGWVKGRVVVTDEAGKPISKEERDDIESSLPEFGKADRVLAAFPDKPIRVGDSLDRFAKVFAEESLQSKDSGVRFLDTRVRLLEIVPDPKGDVGIFSLTTTMVFLEADGPLGMTFPMEGQLRIRGKGARLLEFTMAGPARVEVNEALRAVGVTVQGSGETRLHLVDPTET</sequence>
<comment type="caution">
    <text evidence="2">The sequence shown here is derived from an EMBL/GenBank/DDBJ whole genome shotgun (WGS) entry which is preliminary data.</text>
</comment>
<evidence type="ECO:0000313" key="2">
    <source>
        <dbReference type="EMBL" id="NMO15086.1"/>
    </source>
</evidence>
<organism evidence="2 3">
    <name type="scientific">Pyxidicoccus fallax</name>
    <dbReference type="NCBI Taxonomy" id="394095"/>
    <lineage>
        <taxon>Bacteria</taxon>
        <taxon>Pseudomonadati</taxon>
        <taxon>Myxococcota</taxon>
        <taxon>Myxococcia</taxon>
        <taxon>Myxococcales</taxon>
        <taxon>Cystobacterineae</taxon>
        <taxon>Myxococcaceae</taxon>
        <taxon>Pyxidicoccus</taxon>
    </lineage>
</organism>
<gene>
    <name evidence="2" type="ORF">HG543_09485</name>
</gene>
<dbReference type="AlphaFoldDB" id="A0A848L951"/>
<name>A0A848L951_9BACT</name>
<evidence type="ECO:0008006" key="4">
    <source>
        <dbReference type="Google" id="ProtNLM"/>
    </source>
</evidence>